<evidence type="ECO:0000313" key="11">
    <source>
        <dbReference type="Proteomes" id="UP000540423"/>
    </source>
</evidence>
<evidence type="ECO:0000256" key="8">
    <source>
        <dbReference type="SAM" id="Phobius"/>
    </source>
</evidence>
<comment type="subcellular location">
    <subcellularLocation>
        <location evidence="1">Cell membrane</location>
        <topology evidence="1">Multi-pass membrane protein</topology>
    </subcellularLocation>
</comment>
<dbReference type="GO" id="GO:0005886">
    <property type="term" value="C:plasma membrane"/>
    <property type="evidence" value="ECO:0007669"/>
    <property type="project" value="UniProtKB-SubCell"/>
</dbReference>
<feature type="transmembrane region" description="Helical" evidence="8">
    <location>
        <begin position="173"/>
        <end position="195"/>
    </location>
</feature>
<dbReference type="PANTHER" id="PTHR33406">
    <property type="entry name" value="MEMBRANE PROTEIN MJ1562-RELATED"/>
    <property type="match status" value="1"/>
</dbReference>
<reference evidence="10 11" key="1">
    <citation type="submission" date="2020-08" db="EMBL/GenBank/DDBJ databases">
        <title>Genomic Encyclopedia of Type Strains, Phase IV (KMG-IV): sequencing the most valuable type-strain genomes for metagenomic binning, comparative biology and taxonomic classification.</title>
        <authorList>
            <person name="Goeker M."/>
        </authorList>
    </citation>
    <scope>NUCLEOTIDE SEQUENCE [LARGE SCALE GENOMIC DNA]</scope>
    <source>
        <strain evidence="10 11">DSM 40141</strain>
    </source>
</reference>
<evidence type="ECO:0000256" key="6">
    <source>
        <dbReference type="ARBA" id="ARBA00023136"/>
    </source>
</evidence>
<sequence length="720" mass="75178">MTMFWTPRRSVSALVATAVAALIALVALPAALGALGTGGLFATGTESDRAQSRAEQLQTASPDLILAVADRGGPGPWQKQVRTRVRTLTSRLSSDPEVGTVRSFALSDDPWLRSRDGRTGLVTVSLIGSAKERRDSAERLVPQARAALAPLRVEASGTAWATSRSDQRIKIDLLRAELLAAPLVLLLLVLTYGSLSAAMLPVLVAALVVLCAVPVLGILAQYTDISTFAVNAAAAIGFGLSVDFTLFILARYREENARGTPRTQALEVALRTSGRSVLCSAAVITSCLAAVSAVPVPLLRSLSVAGITVTLLAALAALTTVPAALTLLGDRIDSGDPLRRLRRSAIGEVSTFWRTVARGVTNRPLAAAAGALVVLGVLAWPAFETRLGVPDERGLPQSAPVAQAAADLRQRFTAPPERLHIVVTQGSAAAVSRYAAALARQPHVHDVRVLPSSSTRPGERMPTEDQDSVLVVAADVAPDSQEGARLVQAMRSLPAPGATLIGGQTAQNLDTVTTLRRSLPWAAAATAMALLVSLTLFTRSVIAPLKALAVATLSLAASAGMIAWAFQGGHANGLLGHFTLTGTLDGCLLVFTLAVAFALAIDYEVFLLGRIKEEFDQGRTNRDSVVEGIAHTGRLMTSAAAALALSTAAMTTAEVTMLKLVGAGIASAAILDAVLVRGVLVPAVMTLLGPANWWSPRVSLRREGTNRPPDRRAESATEIG</sequence>
<dbReference type="RefSeq" id="WP_185030127.1">
    <property type="nucleotide sequence ID" value="NZ_BNBN01000005.1"/>
</dbReference>
<evidence type="ECO:0000256" key="1">
    <source>
        <dbReference type="ARBA" id="ARBA00004651"/>
    </source>
</evidence>
<dbReference type="Proteomes" id="UP000540423">
    <property type="component" value="Unassembled WGS sequence"/>
</dbReference>
<keyword evidence="5 8" id="KW-1133">Transmembrane helix</keyword>
<feature type="domain" description="Membrane transport protein MMPL" evidence="9">
    <location>
        <begin position="45"/>
        <end position="366"/>
    </location>
</feature>
<keyword evidence="11" id="KW-1185">Reference proteome</keyword>
<dbReference type="InterPro" id="IPR050545">
    <property type="entry name" value="Mycobact_MmpL"/>
</dbReference>
<feature type="transmembrane region" description="Helical" evidence="8">
    <location>
        <begin position="277"/>
        <end position="298"/>
    </location>
</feature>
<proteinExistence type="inferred from homology"/>
<dbReference type="Pfam" id="PF03176">
    <property type="entry name" value="MMPL"/>
    <property type="match status" value="2"/>
</dbReference>
<keyword evidence="4 8" id="KW-0812">Transmembrane</keyword>
<feature type="region of interest" description="Disordered" evidence="7">
    <location>
        <begin position="700"/>
        <end position="720"/>
    </location>
</feature>
<feature type="transmembrane region" description="Helical" evidence="8">
    <location>
        <begin position="519"/>
        <end position="538"/>
    </location>
</feature>
<evidence type="ECO:0000256" key="2">
    <source>
        <dbReference type="ARBA" id="ARBA00010157"/>
    </source>
</evidence>
<comment type="caution">
    <text evidence="10">The sequence shown here is derived from an EMBL/GenBank/DDBJ whole genome shotgun (WGS) entry which is preliminary data.</text>
</comment>
<feature type="transmembrane region" description="Helical" evidence="8">
    <location>
        <begin position="202"/>
        <end position="222"/>
    </location>
</feature>
<gene>
    <name evidence="10" type="ORF">HNQ79_002624</name>
</gene>
<evidence type="ECO:0000256" key="5">
    <source>
        <dbReference type="ARBA" id="ARBA00022989"/>
    </source>
</evidence>
<comment type="similarity">
    <text evidence="2">Belongs to the resistance-nodulation-cell division (RND) (TC 2.A.6) family. MmpL subfamily.</text>
</comment>
<keyword evidence="6 8" id="KW-0472">Membrane</keyword>
<feature type="transmembrane region" description="Helical" evidence="8">
    <location>
        <begin position="364"/>
        <end position="383"/>
    </location>
</feature>
<feature type="domain" description="Membrane transport protein MMPL" evidence="9">
    <location>
        <begin position="396"/>
        <end position="697"/>
    </location>
</feature>
<accession>A0A7X0HEH6</accession>
<feature type="transmembrane region" description="Helical" evidence="8">
    <location>
        <begin position="228"/>
        <end position="250"/>
    </location>
</feature>
<dbReference type="InterPro" id="IPR004869">
    <property type="entry name" value="MMPL_dom"/>
</dbReference>
<dbReference type="SUPFAM" id="SSF82866">
    <property type="entry name" value="Multidrug efflux transporter AcrB transmembrane domain"/>
    <property type="match status" value="2"/>
</dbReference>
<dbReference type="PANTHER" id="PTHR33406:SF11">
    <property type="entry name" value="MEMBRANE PROTEIN SCO6666-RELATED"/>
    <property type="match status" value="1"/>
</dbReference>
<feature type="transmembrane region" description="Helical" evidence="8">
    <location>
        <begin position="304"/>
        <end position="329"/>
    </location>
</feature>
<dbReference type="EMBL" id="JACHEM010000005">
    <property type="protein sequence ID" value="MBB6436161.1"/>
    <property type="molecule type" value="Genomic_DNA"/>
</dbReference>
<keyword evidence="3" id="KW-1003">Cell membrane</keyword>
<feature type="transmembrane region" description="Helical" evidence="8">
    <location>
        <begin position="578"/>
        <end position="601"/>
    </location>
</feature>
<evidence type="ECO:0000256" key="4">
    <source>
        <dbReference type="ARBA" id="ARBA00022692"/>
    </source>
</evidence>
<evidence type="ECO:0000259" key="9">
    <source>
        <dbReference type="Pfam" id="PF03176"/>
    </source>
</evidence>
<protein>
    <submittedName>
        <fullName evidence="10">RND superfamily putative drug exporter</fullName>
    </submittedName>
</protein>
<evidence type="ECO:0000256" key="3">
    <source>
        <dbReference type="ARBA" id="ARBA00022475"/>
    </source>
</evidence>
<feature type="transmembrane region" description="Helical" evidence="8">
    <location>
        <begin position="545"/>
        <end position="566"/>
    </location>
</feature>
<organism evidence="10 11">
    <name type="scientific">Streptomyces candidus</name>
    <dbReference type="NCBI Taxonomy" id="67283"/>
    <lineage>
        <taxon>Bacteria</taxon>
        <taxon>Bacillati</taxon>
        <taxon>Actinomycetota</taxon>
        <taxon>Actinomycetes</taxon>
        <taxon>Kitasatosporales</taxon>
        <taxon>Streptomycetaceae</taxon>
        <taxon>Streptomyces</taxon>
    </lineage>
</organism>
<evidence type="ECO:0000256" key="7">
    <source>
        <dbReference type="SAM" id="MobiDB-lite"/>
    </source>
</evidence>
<dbReference type="Gene3D" id="1.20.1640.10">
    <property type="entry name" value="Multidrug efflux transporter AcrB transmembrane domain"/>
    <property type="match status" value="2"/>
</dbReference>
<name>A0A7X0HEH6_9ACTN</name>
<dbReference type="AlphaFoldDB" id="A0A7X0HEH6"/>
<evidence type="ECO:0000313" key="10">
    <source>
        <dbReference type="EMBL" id="MBB6436161.1"/>
    </source>
</evidence>